<protein>
    <recommendedName>
        <fullName evidence="15">RRN7-type domain-containing protein</fullName>
    </recommendedName>
</protein>
<evidence type="ECO:0000256" key="4">
    <source>
        <dbReference type="ARBA" id="ARBA00022771"/>
    </source>
</evidence>
<keyword evidence="6" id="KW-0805">Transcription regulation</keyword>
<name>A0A0H2SLS1_9AGAM</name>
<dbReference type="FunCoup" id="A0A0H2SLS1">
    <property type="interactions" value="42"/>
</dbReference>
<evidence type="ECO:0000256" key="3">
    <source>
        <dbReference type="ARBA" id="ARBA00022723"/>
    </source>
</evidence>
<evidence type="ECO:0000256" key="5">
    <source>
        <dbReference type="ARBA" id="ARBA00022833"/>
    </source>
</evidence>
<reference evidence="13 14" key="1">
    <citation type="submission" date="2015-04" db="EMBL/GenBank/DDBJ databases">
        <title>Complete genome sequence of Schizopora paradoxa KUC8140, a cosmopolitan wood degrader in East Asia.</title>
        <authorList>
            <consortium name="DOE Joint Genome Institute"/>
            <person name="Min B."/>
            <person name="Park H."/>
            <person name="Jang Y."/>
            <person name="Kim J.-J."/>
            <person name="Kim K.H."/>
            <person name="Pangilinan J."/>
            <person name="Lipzen A."/>
            <person name="Riley R."/>
            <person name="Grigoriev I.V."/>
            <person name="Spatafora J.W."/>
            <person name="Choi I.-G."/>
        </authorList>
    </citation>
    <scope>NUCLEOTIDE SEQUENCE [LARGE SCALE GENOMIC DNA]</scope>
    <source>
        <strain evidence="13 14">KUC8140</strain>
    </source>
</reference>
<feature type="compositionally biased region" description="Basic and acidic residues" evidence="10">
    <location>
        <begin position="583"/>
        <end position="593"/>
    </location>
</feature>
<proteinExistence type="inferred from homology"/>
<feature type="compositionally biased region" description="Acidic residues" evidence="10">
    <location>
        <begin position="594"/>
        <end position="611"/>
    </location>
</feature>
<evidence type="ECO:0000256" key="7">
    <source>
        <dbReference type="ARBA" id="ARBA00023125"/>
    </source>
</evidence>
<feature type="compositionally biased region" description="Low complexity" evidence="10">
    <location>
        <begin position="501"/>
        <end position="510"/>
    </location>
</feature>
<keyword evidence="14" id="KW-1185">Reference proteome</keyword>
<feature type="region of interest" description="Disordered" evidence="10">
    <location>
        <begin position="583"/>
        <end position="611"/>
    </location>
</feature>
<dbReference type="InParanoid" id="A0A0H2SLS1"/>
<keyword evidence="9" id="KW-0539">Nucleus</keyword>
<dbReference type="InterPro" id="IPR048540">
    <property type="entry name" value="Rrn7_cyclin_N"/>
</dbReference>
<evidence type="ECO:0000256" key="1">
    <source>
        <dbReference type="ARBA" id="ARBA00004604"/>
    </source>
</evidence>
<evidence type="ECO:0000259" key="12">
    <source>
        <dbReference type="Pfam" id="PF20645"/>
    </source>
</evidence>
<dbReference type="GO" id="GO:0070860">
    <property type="term" value="C:RNA polymerase I core factor complex"/>
    <property type="evidence" value="ECO:0007669"/>
    <property type="project" value="InterPro"/>
</dbReference>
<evidence type="ECO:0000313" key="14">
    <source>
        <dbReference type="Proteomes" id="UP000053477"/>
    </source>
</evidence>
<evidence type="ECO:0000256" key="6">
    <source>
        <dbReference type="ARBA" id="ARBA00023015"/>
    </source>
</evidence>
<dbReference type="PANTHER" id="PTHR31576">
    <property type="entry name" value="TATA BOX-BINDING PROTEIN-ASSOCIATED FACTOR RNA POLYMERASE I SUBUNIT B"/>
    <property type="match status" value="1"/>
</dbReference>
<dbReference type="Pfam" id="PF20644">
    <property type="entry name" value="Rrn7_cyclin_N"/>
    <property type="match status" value="2"/>
</dbReference>
<keyword evidence="8" id="KW-0804">Transcription</keyword>
<evidence type="ECO:0000313" key="13">
    <source>
        <dbReference type="EMBL" id="KLO18016.1"/>
    </source>
</evidence>
<keyword evidence="4" id="KW-0863">Zinc-finger</keyword>
<feature type="compositionally biased region" description="Acidic residues" evidence="10">
    <location>
        <begin position="194"/>
        <end position="203"/>
    </location>
</feature>
<accession>A0A0H2SLS1</accession>
<evidence type="ECO:0000259" key="11">
    <source>
        <dbReference type="Pfam" id="PF20644"/>
    </source>
</evidence>
<feature type="region of interest" description="Disordered" evidence="10">
    <location>
        <begin position="474"/>
        <end position="531"/>
    </location>
</feature>
<evidence type="ECO:0000256" key="8">
    <source>
        <dbReference type="ARBA" id="ARBA00023163"/>
    </source>
</evidence>
<feature type="domain" description="Rrn7/TAF1B C-terminal cyclin" evidence="12">
    <location>
        <begin position="287"/>
        <end position="464"/>
    </location>
</feature>
<keyword evidence="5" id="KW-0862">Zinc</keyword>
<sequence length="611" mass="68892">MAFKKRCKICGSRKWRKSPDGGIIICSEGHVLQEYRNETNETGEISKYQTTKRTTKRRRVKRERKSRANPMLYHGDRARFHYFQCLQLLLRMQVKALIDSWHLPPEFETVCRDFWALHLSLLSNPPPAEPFLHLQDENPPPAANVDDVTKENSESSDSDSDSDSSSSSSSESEREDAEDPGLADLMREASESDTSNDEEDEADTDKKNVAASAKHQKRRSRQHDHPAGNLAVILCACWSLRVPLIYQDLVRLIDLYKLPYLDPLRLFPDELTKHLTKHTKQALSPHKPPTPIFLHTITARLAGSLFSHYEVSIPEFNAAPVLWRAVRHMGGNPVLYTLAKTLARYLEIPLTLNARTAPSVANVRGRNTKSDPTQHRKDNVPPEVALVTTVIIALKIVYGFHGTPVYPRDNWDPAWTMPSLEAYLTLLRTMDNSGSDDLWAYAGDTPAVQAGDDSKLDTYLAFCERALLPHCRSTDAHSKSVGRESSTGFPESDNPRETARDAATSTARRAVYPSPSAVHGEESEKARRPGEQHAIYSSQDILGTLPDEFATVVGHAARWVGVNGEELLAVMEKFERRLVRRWSESERKEKEDHNDGDEQLANDDIEDLYLV</sequence>
<feature type="domain" description="Rrn7/TAF1B N-terminal cyclin" evidence="11">
    <location>
        <begin position="193"/>
        <end position="268"/>
    </location>
</feature>
<dbReference type="Proteomes" id="UP000053477">
    <property type="component" value="Unassembled WGS sequence"/>
</dbReference>
<keyword evidence="3" id="KW-0479">Metal-binding</keyword>
<comment type="similarity">
    <text evidence="2">Belongs to the RRN7/TAF1B family.</text>
</comment>
<gene>
    <name evidence="13" type="ORF">SCHPADRAFT_993823</name>
</gene>
<feature type="region of interest" description="Disordered" evidence="10">
    <location>
        <begin position="130"/>
        <end position="224"/>
    </location>
</feature>
<dbReference type="Pfam" id="PF20645">
    <property type="entry name" value="Rrn7_cyclin_C"/>
    <property type="match status" value="1"/>
</dbReference>
<keyword evidence="7" id="KW-0238">DNA-binding</keyword>
<dbReference type="STRING" id="27342.A0A0H2SLS1"/>
<dbReference type="GO" id="GO:0008270">
    <property type="term" value="F:zinc ion binding"/>
    <property type="evidence" value="ECO:0007669"/>
    <property type="project" value="UniProtKB-KW"/>
</dbReference>
<dbReference type="OrthoDB" id="428577at2759"/>
<feature type="compositionally biased region" description="Basic and acidic residues" evidence="10">
    <location>
        <begin position="519"/>
        <end position="531"/>
    </location>
</feature>
<evidence type="ECO:0000256" key="9">
    <source>
        <dbReference type="ARBA" id="ARBA00023242"/>
    </source>
</evidence>
<evidence type="ECO:0008006" key="15">
    <source>
        <dbReference type="Google" id="ProtNLM"/>
    </source>
</evidence>
<dbReference type="EMBL" id="KQ085898">
    <property type="protein sequence ID" value="KLO18016.1"/>
    <property type="molecule type" value="Genomic_DNA"/>
</dbReference>
<organism evidence="13 14">
    <name type="scientific">Schizopora paradoxa</name>
    <dbReference type="NCBI Taxonomy" id="27342"/>
    <lineage>
        <taxon>Eukaryota</taxon>
        <taxon>Fungi</taxon>
        <taxon>Dikarya</taxon>
        <taxon>Basidiomycota</taxon>
        <taxon>Agaricomycotina</taxon>
        <taxon>Agaricomycetes</taxon>
        <taxon>Hymenochaetales</taxon>
        <taxon>Schizoporaceae</taxon>
        <taxon>Schizopora</taxon>
    </lineage>
</organism>
<dbReference type="GO" id="GO:0001164">
    <property type="term" value="F:RNA polymerase I core promoter sequence-specific DNA binding"/>
    <property type="evidence" value="ECO:0007669"/>
    <property type="project" value="InterPro"/>
</dbReference>
<comment type="subcellular location">
    <subcellularLocation>
        <location evidence="1">Nucleus</location>
        <location evidence="1">Nucleolus</location>
    </subcellularLocation>
</comment>
<dbReference type="InterPro" id="IPR048538">
    <property type="entry name" value="Rrn7_cyclin_C"/>
</dbReference>
<dbReference type="GO" id="GO:0042790">
    <property type="term" value="P:nucleolar large rRNA transcription by RNA polymerase I"/>
    <property type="evidence" value="ECO:0007669"/>
    <property type="project" value="TreeGrafter"/>
</dbReference>
<dbReference type="InterPro" id="IPR033599">
    <property type="entry name" value="TAF1B/Rrn7"/>
</dbReference>
<feature type="domain" description="Rrn7/TAF1B N-terminal cyclin" evidence="11">
    <location>
        <begin position="86"/>
        <end position="184"/>
    </location>
</feature>
<evidence type="ECO:0000256" key="2">
    <source>
        <dbReference type="ARBA" id="ARBA00006899"/>
    </source>
</evidence>
<evidence type="ECO:0000256" key="10">
    <source>
        <dbReference type="SAM" id="MobiDB-lite"/>
    </source>
</evidence>
<dbReference type="PANTHER" id="PTHR31576:SF2">
    <property type="entry name" value="TATA BOX-BINDING PROTEIN-ASSOCIATED FACTOR RNA POLYMERASE I SUBUNIT B"/>
    <property type="match status" value="1"/>
</dbReference>
<dbReference type="AlphaFoldDB" id="A0A0H2SLS1"/>